<evidence type="ECO:0000313" key="5">
    <source>
        <dbReference type="EMBL" id="OQP65848.1"/>
    </source>
</evidence>
<evidence type="ECO:0000259" key="4">
    <source>
        <dbReference type="PROSITE" id="PS51898"/>
    </source>
</evidence>
<dbReference type="Gene3D" id="1.10.150.130">
    <property type="match status" value="1"/>
</dbReference>
<evidence type="ECO:0000256" key="2">
    <source>
        <dbReference type="ARBA" id="ARBA00023125"/>
    </source>
</evidence>
<dbReference type="InterPro" id="IPR011010">
    <property type="entry name" value="DNA_brk_join_enz"/>
</dbReference>
<comment type="similarity">
    <text evidence="1">Belongs to the 'phage' integrase family.</text>
</comment>
<name>A0A1V9G5T1_9BACT</name>
<dbReference type="InterPro" id="IPR013762">
    <property type="entry name" value="Integrase-like_cat_sf"/>
</dbReference>
<dbReference type="OrthoDB" id="892893at2"/>
<gene>
    <name evidence="5" type="ORF">A3860_14740</name>
</gene>
<accession>A0A1V9G5T1</accession>
<dbReference type="GO" id="GO:0015074">
    <property type="term" value="P:DNA integration"/>
    <property type="evidence" value="ECO:0007669"/>
    <property type="project" value="InterPro"/>
</dbReference>
<dbReference type="InterPro" id="IPR025269">
    <property type="entry name" value="SAM-like_dom"/>
</dbReference>
<dbReference type="Proteomes" id="UP000192796">
    <property type="component" value="Unassembled WGS sequence"/>
</dbReference>
<proteinExistence type="inferred from homology"/>
<protein>
    <recommendedName>
        <fullName evidence="4">Tyr recombinase domain-containing protein</fullName>
    </recommendedName>
</protein>
<sequence length="416" mass="48199">MSKGITNLFIRFRLYRKYSKNGKFAIYVRFTINQKRVELSTNEYVAAIAWDVEGQFVKGKTDEAQTINRRLALIKGDLHKKYLQLEALGKPITAEILKNLYLGVDENRKSLQEAIDIYYDRFAEKVASGQKSKHSLKCVHTTREKLKAFTKHQYKVTDLPLKEIKPAIAGDFEHFLVTHEKGCNNTAMKYIRILKRVLKFAVDQGWLETNPVGRFKCTYVEPSRERLTMEEVMTLYHKEFAVERLAEVRDVFIFSCYTGFAYQDVYNLTSDNIVTGIDGEKWIATDRRKTGTPERVPLLPIALEIVEKYRTHLWCRSKNRLLPVNTNQCYNGYLKEIAELCGIKKYLTTHMARHTFATTILLEQDVPIETVSQLLGHRSIRTTQIYAKVSQKKVSQNMKMLKEKLAGMNEVKESKG</sequence>
<dbReference type="PANTHER" id="PTHR30349">
    <property type="entry name" value="PHAGE INTEGRASE-RELATED"/>
    <property type="match status" value="1"/>
</dbReference>
<keyword evidence="3" id="KW-0233">DNA recombination</keyword>
<dbReference type="GO" id="GO:0003677">
    <property type="term" value="F:DNA binding"/>
    <property type="evidence" value="ECO:0007669"/>
    <property type="project" value="UniProtKB-KW"/>
</dbReference>
<dbReference type="Gene3D" id="1.10.443.10">
    <property type="entry name" value="Intergrase catalytic core"/>
    <property type="match status" value="1"/>
</dbReference>
<dbReference type="STRING" id="1703345.A3860_14740"/>
<reference evidence="5 6" key="1">
    <citation type="submission" date="2016-03" db="EMBL/GenBank/DDBJ databases">
        <title>Niastella vici sp. nov., isolated from farmland soil.</title>
        <authorList>
            <person name="Chen L."/>
            <person name="Wang D."/>
            <person name="Yang S."/>
            <person name="Wang G."/>
        </authorList>
    </citation>
    <scope>NUCLEOTIDE SEQUENCE [LARGE SCALE GENOMIC DNA]</scope>
    <source>
        <strain evidence="5 6">DJ57</strain>
    </source>
</reference>
<dbReference type="EMBL" id="LVYD01000013">
    <property type="protein sequence ID" value="OQP65848.1"/>
    <property type="molecule type" value="Genomic_DNA"/>
</dbReference>
<dbReference type="PANTHER" id="PTHR30349:SF64">
    <property type="entry name" value="PROPHAGE INTEGRASE INTD-RELATED"/>
    <property type="match status" value="1"/>
</dbReference>
<comment type="caution">
    <text evidence="5">The sequence shown here is derived from an EMBL/GenBank/DDBJ whole genome shotgun (WGS) entry which is preliminary data.</text>
</comment>
<dbReference type="InterPro" id="IPR035386">
    <property type="entry name" value="Arm-DNA-bind_5"/>
</dbReference>
<dbReference type="AlphaFoldDB" id="A0A1V9G5T1"/>
<keyword evidence="2" id="KW-0238">DNA-binding</keyword>
<dbReference type="GO" id="GO:0006310">
    <property type="term" value="P:DNA recombination"/>
    <property type="evidence" value="ECO:0007669"/>
    <property type="project" value="UniProtKB-KW"/>
</dbReference>
<evidence type="ECO:0000256" key="3">
    <source>
        <dbReference type="ARBA" id="ARBA00023172"/>
    </source>
</evidence>
<dbReference type="Pfam" id="PF17293">
    <property type="entry name" value="Arm-DNA-bind_5"/>
    <property type="match status" value="1"/>
</dbReference>
<dbReference type="SUPFAM" id="SSF56349">
    <property type="entry name" value="DNA breaking-rejoining enzymes"/>
    <property type="match status" value="1"/>
</dbReference>
<keyword evidence="6" id="KW-1185">Reference proteome</keyword>
<evidence type="ECO:0000313" key="6">
    <source>
        <dbReference type="Proteomes" id="UP000192796"/>
    </source>
</evidence>
<dbReference type="InterPro" id="IPR050090">
    <property type="entry name" value="Tyrosine_recombinase_XerCD"/>
</dbReference>
<dbReference type="CDD" id="cd01185">
    <property type="entry name" value="INTN1_C_like"/>
    <property type="match status" value="1"/>
</dbReference>
<organism evidence="5 6">
    <name type="scientific">Niastella vici</name>
    <dbReference type="NCBI Taxonomy" id="1703345"/>
    <lineage>
        <taxon>Bacteria</taxon>
        <taxon>Pseudomonadati</taxon>
        <taxon>Bacteroidota</taxon>
        <taxon>Chitinophagia</taxon>
        <taxon>Chitinophagales</taxon>
        <taxon>Chitinophagaceae</taxon>
        <taxon>Niastella</taxon>
    </lineage>
</organism>
<feature type="domain" description="Tyr recombinase" evidence="4">
    <location>
        <begin position="222"/>
        <end position="399"/>
    </location>
</feature>
<dbReference type="InterPro" id="IPR002104">
    <property type="entry name" value="Integrase_catalytic"/>
</dbReference>
<dbReference type="Pfam" id="PF00589">
    <property type="entry name" value="Phage_integrase"/>
    <property type="match status" value="1"/>
</dbReference>
<dbReference type="InterPro" id="IPR010998">
    <property type="entry name" value="Integrase_recombinase_N"/>
</dbReference>
<dbReference type="Pfam" id="PF13102">
    <property type="entry name" value="Phage_int_SAM_5"/>
    <property type="match status" value="1"/>
</dbReference>
<evidence type="ECO:0000256" key="1">
    <source>
        <dbReference type="ARBA" id="ARBA00008857"/>
    </source>
</evidence>
<dbReference type="PROSITE" id="PS51898">
    <property type="entry name" value="TYR_RECOMBINASE"/>
    <property type="match status" value="1"/>
</dbReference>
<dbReference type="RefSeq" id="WP_081145691.1">
    <property type="nucleotide sequence ID" value="NZ_LVYD01000013.1"/>
</dbReference>